<evidence type="ECO:0000256" key="2">
    <source>
        <dbReference type="ARBA" id="ARBA00022598"/>
    </source>
</evidence>
<dbReference type="InterPro" id="IPR004993">
    <property type="entry name" value="GH3"/>
</dbReference>
<gene>
    <name evidence="5" type="ORF">F2P56_024825</name>
</gene>
<organism evidence="5 6">
    <name type="scientific">Juglans regia</name>
    <name type="common">English walnut</name>
    <dbReference type="NCBI Taxonomy" id="51240"/>
    <lineage>
        <taxon>Eukaryota</taxon>
        <taxon>Viridiplantae</taxon>
        <taxon>Streptophyta</taxon>
        <taxon>Embryophyta</taxon>
        <taxon>Tracheophyta</taxon>
        <taxon>Spermatophyta</taxon>
        <taxon>Magnoliopsida</taxon>
        <taxon>eudicotyledons</taxon>
        <taxon>Gunneridae</taxon>
        <taxon>Pentapetalae</taxon>
        <taxon>rosids</taxon>
        <taxon>fabids</taxon>
        <taxon>Fagales</taxon>
        <taxon>Juglandaceae</taxon>
        <taxon>Juglans</taxon>
    </lineage>
</organism>
<feature type="domain" description="GH3 middle" evidence="3">
    <location>
        <begin position="373"/>
        <end position="456"/>
    </location>
</feature>
<protein>
    <recommendedName>
        <fullName evidence="7">Indole-3-acetic acid-amido synthetase GH3.9</fullName>
    </recommendedName>
</protein>
<dbReference type="Proteomes" id="UP000619265">
    <property type="component" value="Unassembled WGS sequence"/>
</dbReference>
<proteinExistence type="inferred from homology"/>
<dbReference type="GO" id="GO:0016874">
    <property type="term" value="F:ligase activity"/>
    <property type="evidence" value="ECO:0007669"/>
    <property type="project" value="UniProtKB-KW"/>
</dbReference>
<name>A0A833TV11_JUGRE</name>
<evidence type="ECO:0000313" key="6">
    <source>
        <dbReference type="Proteomes" id="UP000619265"/>
    </source>
</evidence>
<dbReference type="Gramene" id="Jr11_14480_p1">
    <property type="protein sequence ID" value="cds.Jr11_14480_p1"/>
    <property type="gene ID" value="Jr11_14480"/>
</dbReference>
<reference evidence="5" key="2">
    <citation type="submission" date="2020-03" db="EMBL/GenBank/DDBJ databases">
        <title>Walnut 2.0.</title>
        <authorList>
            <person name="Marrano A."/>
            <person name="Britton M."/>
            <person name="Zimin A.V."/>
            <person name="Zaini P.A."/>
            <person name="Workman R."/>
            <person name="Puiu D."/>
            <person name="Bianco L."/>
            <person name="Allen B.J."/>
            <person name="Troggio M."/>
            <person name="Leslie C.A."/>
            <person name="Timp W."/>
            <person name="Dendekar A."/>
            <person name="Salzberg S.L."/>
            <person name="Neale D.B."/>
        </authorList>
    </citation>
    <scope>NUCLEOTIDE SEQUENCE</scope>
    <source>
        <tissue evidence="5">Leaves</tissue>
    </source>
</reference>
<accession>A0A833TV11</accession>
<dbReference type="PANTHER" id="PTHR31901">
    <property type="entry name" value="GH3 DOMAIN-CONTAINING PROTEIN"/>
    <property type="match status" value="1"/>
</dbReference>
<comment type="caution">
    <text evidence="5">The sequence shown here is derived from an EMBL/GenBank/DDBJ whole genome shotgun (WGS) entry which is preliminary data.</text>
</comment>
<evidence type="ECO:0008006" key="7">
    <source>
        <dbReference type="Google" id="ProtNLM"/>
    </source>
</evidence>
<dbReference type="Pfam" id="PF03321">
    <property type="entry name" value="GH3"/>
    <property type="match status" value="1"/>
</dbReference>
<dbReference type="Pfam" id="PF23572">
    <property type="entry name" value="GH3_C"/>
    <property type="match status" value="1"/>
</dbReference>
<reference evidence="5" key="1">
    <citation type="submission" date="2015-10" db="EMBL/GenBank/DDBJ databases">
        <authorList>
            <person name="Martinez-Garcia P.J."/>
            <person name="Crepeau M.W."/>
            <person name="Puiu D."/>
            <person name="Gonzalez-Ibeas D."/>
            <person name="Whalen J."/>
            <person name="Stevens K."/>
            <person name="Paul R."/>
            <person name="Butterfield T."/>
            <person name="Britton M."/>
            <person name="Reagan R."/>
            <person name="Chakraborty S."/>
            <person name="Walawage S.L."/>
            <person name="Vasquez-Gross H.A."/>
            <person name="Cardeno C."/>
            <person name="Famula R."/>
            <person name="Pratt K."/>
            <person name="Kuruganti S."/>
            <person name="Aradhya M.K."/>
            <person name="Leslie C.A."/>
            <person name="Dandekar A.M."/>
            <person name="Salzberg S.L."/>
            <person name="Wegrzyn J.L."/>
            <person name="Langley C.H."/>
            <person name="Neale D.B."/>
        </authorList>
    </citation>
    <scope>NUCLEOTIDE SEQUENCE</scope>
    <source>
        <tissue evidence="5">Leaves</tissue>
    </source>
</reference>
<dbReference type="AlphaFoldDB" id="A0A833TV11"/>
<feature type="non-terminal residue" evidence="5">
    <location>
        <position position="635"/>
    </location>
</feature>
<evidence type="ECO:0000259" key="3">
    <source>
        <dbReference type="Pfam" id="PF23571"/>
    </source>
</evidence>
<evidence type="ECO:0000256" key="1">
    <source>
        <dbReference type="ARBA" id="ARBA00008068"/>
    </source>
</evidence>
<dbReference type="EMBL" id="LIHL02000011">
    <property type="protein sequence ID" value="KAF5455225.1"/>
    <property type="molecule type" value="Genomic_DNA"/>
</dbReference>
<evidence type="ECO:0000259" key="4">
    <source>
        <dbReference type="Pfam" id="PF23572"/>
    </source>
</evidence>
<dbReference type="Pfam" id="PF23571">
    <property type="entry name" value="GH3_M"/>
    <property type="match status" value="1"/>
</dbReference>
<dbReference type="InterPro" id="IPR055377">
    <property type="entry name" value="GH3_M"/>
</dbReference>
<comment type="similarity">
    <text evidence="1">Belongs to the IAA-amido conjugating enzyme family.</text>
</comment>
<sequence length="635" mass="72198">DKKHIATQIVFCCYPSHLYRSDIMDGKKLEYRGEEALKDIERLTTKADEVQKNILKEILTRNRETEYLAKYMKGSKDILEFKRSVPIITYMGIRPYIQRIANGEDSSLITGHPITEMLCSSGTSAGEPKMMPSIAEDLNRRTFLYNLIMPIMNQCVPGLDEGKAMYLYFIKAETSTPCGLPARAVLTSYYKSKHFKGRARDSFNDYTSPDQAILCNDSNQSMYCQLLAGLIHRHQVLRLGAVFASAFLRAISFLERNWVRLCNDIRTGQLDPAITDPNCLSCMSSMLSTPNPHLADEIERICSRSSWKGVLSHLWPRAKYIEAVVTGSMAQYIPSLGYYSDWKLPLVSTMYASSECYFGVNLKPLCDPADVAFTLMPNMGYFEFIPLGENGTMLMTVGEEEEVPNDKVLDLVQVRLGCYYELVVTTFAGLYRYRIGDVLQVTGFHNRAPQFRFICRRNVLLSIDNDKTNEEDLHKSITVAKKLLEPYNALLVEYTSYADTSTFPGHYVLYWEIIQLVQGSKPDDDHDGQLAAATHAVLLLDHHDEVLQECCIAVEEELDYIYRRCRAYDKCVGPLEIRVVAPGTFEKLMDLFIDQGGSINQYKTPRCIKSQAALKLLNSHVKASFFSPRDPKWFP</sequence>
<evidence type="ECO:0000313" key="5">
    <source>
        <dbReference type="EMBL" id="KAF5455225.1"/>
    </source>
</evidence>
<feature type="domain" description="GH3 C-terminal" evidence="4">
    <location>
        <begin position="471"/>
        <end position="611"/>
    </location>
</feature>
<dbReference type="InterPro" id="IPR055378">
    <property type="entry name" value="GH3_C"/>
</dbReference>
<keyword evidence="2" id="KW-0436">Ligase</keyword>
<dbReference type="PANTHER" id="PTHR31901:SF18">
    <property type="entry name" value="INDOLE-3-ACETIC ACID-AMIDO SYNTHETASE GH3.9-RELATED"/>
    <property type="match status" value="1"/>
</dbReference>